<dbReference type="PANTHER" id="PTHR48051:SF1">
    <property type="entry name" value="RAS SUPPRESSOR PROTEIN 1"/>
    <property type="match status" value="1"/>
</dbReference>
<proteinExistence type="predicted"/>
<evidence type="ECO:0000256" key="2">
    <source>
        <dbReference type="ARBA" id="ARBA00022737"/>
    </source>
</evidence>
<accession>A0A6P7FRK0</accession>
<keyword evidence="1" id="KW-0433">Leucine-rich repeat</keyword>
<dbReference type="PANTHER" id="PTHR48051">
    <property type="match status" value="1"/>
</dbReference>
<feature type="region of interest" description="Disordered" evidence="3">
    <location>
        <begin position="166"/>
        <end position="210"/>
    </location>
</feature>
<name>A0A6P7FRK0_DIAVI</name>
<evidence type="ECO:0000256" key="3">
    <source>
        <dbReference type="SAM" id="MobiDB-lite"/>
    </source>
</evidence>
<keyword evidence="6" id="KW-1185">Reference proteome</keyword>
<dbReference type="InterPro" id="IPR050216">
    <property type="entry name" value="LRR_domain-containing"/>
</dbReference>
<keyword evidence="4" id="KW-1133">Transmembrane helix</keyword>
<dbReference type="RefSeq" id="XP_028135495.1">
    <property type="nucleotide sequence ID" value="XM_028279694.1"/>
</dbReference>
<keyword evidence="4" id="KW-0472">Membrane</keyword>
<organism evidence="7">
    <name type="scientific">Diabrotica virgifera virgifera</name>
    <name type="common">western corn rootworm</name>
    <dbReference type="NCBI Taxonomy" id="50390"/>
    <lineage>
        <taxon>Eukaryota</taxon>
        <taxon>Metazoa</taxon>
        <taxon>Ecdysozoa</taxon>
        <taxon>Arthropoda</taxon>
        <taxon>Hexapoda</taxon>
        <taxon>Insecta</taxon>
        <taxon>Pterygota</taxon>
        <taxon>Neoptera</taxon>
        <taxon>Endopterygota</taxon>
        <taxon>Coleoptera</taxon>
        <taxon>Polyphaga</taxon>
        <taxon>Cucujiformia</taxon>
        <taxon>Chrysomeloidea</taxon>
        <taxon>Chrysomelidae</taxon>
        <taxon>Galerucinae</taxon>
        <taxon>Diabroticina</taxon>
        <taxon>Diabroticites</taxon>
        <taxon>Diabrotica</taxon>
    </lineage>
</organism>
<keyword evidence="4" id="KW-0812">Transmembrane</keyword>
<dbReference type="SUPFAM" id="SSF52058">
    <property type="entry name" value="L domain-like"/>
    <property type="match status" value="1"/>
</dbReference>
<evidence type="ECO:0000313" key="5">
    <source>
        <dbReference type="EnsemblMetazoa" id="XP_050510042.1"/>
    </source>
</evidence>
<dbReference type="InterPro" id="IPR001611">
    <property type="entry name" value="Leu-rich_rpt"/>
</dbReference>
<feature type="transmembrane region" description="Helical" evidence="4">
    <location>
        <begin position="219"/>
        <end position="244"/>
    </location>
</feature>
<dbReference type="AlphaFoldDB" id="A0A6P7FRK0"/>
<dbReference type="PRINTS" id="PR00019">
    <property type="entry name" value="LEURICHRPT"/>
</dbReference>
<evidence type="ECO:0000256" key="1">
    <source>
        <dbReference type="ARBA" id="ARBA00022614"/>
    </source>
</evidence>
<reference evidence="7" key="1">
    <citation type="submission" date="2025-04" db="UniProtKB">
        <authorList>
            <consortium name="RefSeq"/>
        </authorList>
    </citation>
    <scope>IDENTIFICATION</scope>
    <source>
        <tissue evidence="7">Whole insect</tissue>
    </source>
</reference>
<dbReference type="OrthoDB" id="1394818at2759"/>
<evidence type="ECO:0000313" key="7">
    <source>
        <dbReference type="RefSeq" id="XP_028135495.1"/>
    </source>
</evidence>
<dbReference type="Gene3D" id="3.80.10.10">
    <property type="entry name" value="Ribonuclease Inhibitor"/>
    <property type="match status" value="1"/>
</dbReference>
<dbReference type="InterPro" id="IPR003591">
    <property type="entry name" value="Leu-rich_rpt_typical-subtyp"/>
</dbReference>
<feature type="compositionally biased region" description="Basic and acidic residues" evidence="3">
    <location>
        <begin position="166"/>
        <end position="190"/>
    </location>
</feature>
<dbReference type="SMART" id="SM00369">
    <property type="entry name" value="LRR_TYP"/>
    <property type="match status" value="4"/>
</dbReference>
<sequence length="292" mass="33628">MAPKVNVKERYNDGEVDLSMSDLSEVPVKEILSLKPVHSLDLSNNTLTVLPKNFTSLTHLTTLDLSKNDLKELPEDFGNLTKLRHLDLYRNQLQHLPLSFSKLKNLKWLDLKDNPLVPAVAKVAGLCINTKECQNCAKNIVAFFNKLENQVSADLEMRNKDRQKQLEFNQKKKQEEKNSKKKEKQKEKKSNVKVVEPTKQNQKVSSKGKSKKVKEEDSIFGSILSSILGWALLMLVLYVGFIFYKVYGSKNVLDSARDVFIKDLHKLYDDAPIWWLSSKEYLQNLYKNITTR</sequence>
<evidence type="ECO:0000313" key="6">
    <source>
        <dbReference type="Proteomes" id="UP001652700"/>
    </source>
</evidence>
<dbReference type="GO" id="GO:0005737">
    <property type="term" value="C:cytoplasm"/>
    <property type="evidence" value="ECO:0007669"/>
    <property type="project" value="TreeGrafter"/>
</dbReference>
<dbReference type="Pfam" id="PF13855">
    <property type="entry name" value="LRR_8"/>
    <property type="match status" value="2"/>
</dbReference>
<evidence type="ECO:0000256" key="4">
    <source>
        <dbReference type="SAM" id="Phobius"/>
    </source>
</evidence>
<keyword evidence="2" id="KW-0677">Repeat</keyword>
<protein>
    <submittedName>
        <fullName evidence="7">Leucine-rich repeat-containing protein 59</fullName>
    </submittedName>
</protein>
<reference evidence="5" key="2">
    <citation type="submission" date="2025-05" db="UniProtKB">
        <authorList>
            <consortium name="EnsemblMetazoa"/>
        </authorList>
    </citation>
    <scope>IDENTIFICATION</scope>
</reference>
<gene>
    <name evidence="7" type="primary">LOC114330362</name>
</gene>
<dbReference type="Proteomes" id="UP001652700">
    <property type="component" value="Unplaced"/>
</dbReference>
<dbReference type="InterPro" id="IPR032675">
    <property type="entry name" value="LRR_dom_sf"/>
</dbReference>
<dbReference type="EnsemblMetazoa" id="XM_050654085.1">
    <property type="protein sequence ID" value="XP_050510042.1"/>
    <property type="gene ID" value="LOC126886923"/>
</dbReference>
<dbReference type="InParanoid" id="A0A6P7FRK0"/>
<dbReference type="PROSITE" id="PS51450">
    <property type="entry name" value="LRR"/>
    <property type="match status" value="2"/>
</dbReference>